<dbReference type="Pfam" id="PF00385">
    <property type="entry name" value="Chromo"/>
    <property type="match status" value="1"/>
</dbReference>
<dbReference type="Proteomes" id="UP000093000">
    <property type="component" value="Unassembled WGS sequence"/>
</dbReference>
<feature type="compositionally biased region" description="Basic and acidic residues" evidence="3">
    <location>
        <begin position="1"/>
        <end position="17"/>
    </location>
</feature>
<dbReference type="EMBL" id="LUGH01001781">
    <property type="protein sequence ID" value="OBZ80739.1"/>
    <property type="molecule type" value="Genomic_DNA"/>
</dbReference>
<sequence length="148" mass="17845">MIKSVEKKNSAKYEPKNEGPFQIHDYTDNGSYILTDRTNALLTIDIPTSHIKLIEDDDAENEGEHYEVEAIIDHRGNEPNHEYKVRWKGYTRNDDTWEKAENYYYYEPTRQYGARRNVNDKHRKRLLKTINKRKVQNRNEKRRMRSRA</sequence>
<feature type="region of interest" description="Disordered" evidence="3">
    <location>
        <begin position="1"/>
        <end position="22"/>
    </location>
</feature>
<evidence type="ECO:0000256" key="2">
    <source>
        <dbReference type="ARBA" id="ARBA00023242"/>
    </source>
</evidence>
<dbReference type="InterPro" id="IPR023780">
    <property type="entry name" value="Chromo_domain"/>
</dbReference>
<dbReference type="AlphaFoldDB" id="A0A1C7MWD5"/>
<reference evidence="5 6" key="1">
    <citation type="submission" date="2016-03" db="EMBL/GenBank/DDBJ databases">
        <title>Choanephora cucurbitarum.</title>
        <authorList>
            <person name="Min B."/>
            <person name="Park H."/>
            <person name="Park J.-H."/>
            <person name="Shin H.-D."/>
            <person name="Choi I.-G."/>
        </authorList>
    </citation>
    <scope>NUCLEOTIDE SEQUENCE [LARGE SCALE GENOMIC DNA]</scope>
    <source>
        <strain evidence="5 6">KUS-F28377</strain>
    </source>
</reference>
<comment type="caution">
    <text evidence="5">The sequence shown here is derived from an EMBL/GenBank/DDBJ whole genome shotgun (WGS) entry which is preliminary data.</text>
</comment>
<dbReference type="STRING" id="101091.A0A1C7MWD5"/>
<dbReference type="PANTHER" id="PTHR22812">
    <property type="entry name" value="CHROMOBOX PROTEIN"/>
    <property type="match status" value="1"/>
</dbReference>
<comment type="subcellular location">
    <subcellularLocation>
        <location evidence="1">Nucleus</location>
    </subcellularLocation>
</comment>
<dbReference type="CDD" id="cd00024">
    <property type="entry name" value="CD_CSD"/>
    <property type="match status" value="1"/>
</dbReference>
<evidence type="ECO:0000313" key="5">
    <source>
        <dbReference type="EMBL" id="OBZ80739.1"/>
    </source>
</evidence>
<dbReference type="PROSITE" id="PS50013">
    <property type="entry name" value="CHROMO_2"/>
    <property type="match status" value="1"/>
</dbReference>
<evidence type="ECO:0000313" key="6">
    <source>
        <dbReference type="Proteomes" id="UP000093000"/>
    </source>
</evidence>
<gene>
    <name evidence="5" type="ORF">A0J61_11212</name>
</gene>
<evidence type="ECO:0000256" key="3">
    <source>
        <dbReference type="SAM" id="MobiDB-lite"/>
    </source>
</evidence>
<dbReference type="InterPro" id="IPR051219">
    <property type="entry name" value="Heterochromatin_chromo-domain"/>
</dbReference>
<dbReference type="Gene3D" id="2.40.50.40">
    <property type="match status" value="1"/>
</dbReference>
<name>A0A1C7MWD5_9FUNG</name>
<keyword evidence="2" id="KW-0539">Nucleus</keyword>
<dbReference type="InterPro" id="IPR000953">
    <property type="entry name" value="Chromo/chromo_shadow_dom"/>
</dbReference>
<organism evidence="5 6">
    <name type="scientific">Choanephora cucurbitarum</name>
    <dbReference type="NCBI Taxonomy" id="101091"/>
    <lineage>
        <taxon>Eukaryota</taxon>
        <taxon>Fungi</taxon>
        <taxon>Fungi incertae sedis</taxon>
        <taxon>Mucoromycota</taxon>
        <taxon>Mucoromycotina</taxon>
        <taxon>Mucoromycetes</taxon>
        <taxon>Mucorales</taxon>
        <taxon>Mucorineae</taxon>
        <taxon>Choanephoraceae</taxon>
        <taxon>Choanephoroideae</taxon>
        <taxon>Choanephora</taxon>
    </lineage>
</organism>
<dbReference type="InParanoid" id="A0A1C7MWD5"/>
<dbReference type="SUPFAM" id="SSF54160">
    <property type="entry name" value="Chromo domain-like"/>
    <property type="match status" value="1"/>
</dbReference>
<feature type="domain" description="Chromo" evidence="4">
    <location>
        <begin position="66"/>
        <end position="124"/>
    </location>
</feature>
<evidence type="ECO:0000256" key="1">
    <source>
        <dbReference type="ARBA" id="ARBA00004123"/>
    </source>
</evidence>
<accession>A0A1C7MWD5</accession>
<evidence type="ECO:0000259" key="4">
    <source>
        <dbReference type="PROSITE" id="PS50013"/>
    </source>
</evidence>
<dbReference type="InterPro" id="IPR016197">
    <property type="entry name" value="Chromo-like_dom_sf"/>
</dbReference>
<protein>
    <recommendedName>
        <fullName evidence="4">Chromo domain-containing protein</fullName>
    </recommendedName>
</protein>
<dbReference type="SMART" id="SM00298">
    <property type="entry name" value="CHROMO"/>
    <property type="match status" value="1"/>
</dbReference>
<dbReference type="OrthoDB" id="2275976at2759"/>
<proteinExistence type="predicted"/>
<keyword evidence="6" id="KW-1185">Reference proteome</keyword>
<dbReference type="GO" id="GO:0005634">
    <property type="term" value="C:nucleus"/>
    <property type="evidence" value="ECO:0007669"/>
    <property type="project" value="UniProtKB-SubCell"/>
</dbReference>